<dbReference type="EMBL" id="KP136319">
    <property type="protein sequence ID" value="AJF97749.1"/>
    <property type="molecule type" value="Genomic_DNA"/>
</dbReference>
<name>A0A0B5J2H3_9VIRU</name>
<dbReference type="Proteomes" id="UP000202511">
    <property type="component" value="Segment"/>
</dbReference>
<reference evidence="1 2" key="1">
    <citation type="journal article" date="2015" name="Parasitol. Res.">
        <title>Viruses in close associations with free-living amoebae.</title>
        <authorList>
            <person name="Scheid P."/>
        </authorList>
    </citation>
    <scope>NUCLEOTIDE SEQUENCE [LARGE SCALE GENOMIC DNA]</scope>
    <source>
        <strain evidence="1">KlaHel</strain>
    </source>
</reference>
<dbReference type="RefSeq" id="YP_009119984.1">
    <property type="nucleotide sequence ID" value="NC_026440.1"/>
</dbReference>
<proteinExistence type="predicted"/>
<evidence type="ECO:0000313" key="2">
    <source>
        <dbReference type="Proteomes" id="UP000202511"/>
    </source>
</evidence>
<organism evidence="1 2">
    <name type="scientific">Pandoravirus inopinatum</name>
    <dbReference type="NCBI Taxonomy" id="1605721"/>
    <lineage>
        <taxon>Viruses</taxon>
        <taxon>Pandoravirus</taxon>
    </lineage>
</organism>
<protein>
    <submittedName>
        <fullName evidence="1">Uncharacterized protein</fullName>
    </submittedName>
</protein>
<sequence>MPPTHTICQCLFFSFEKWVYGKKCSLFWSHLKKKERKRGRKKEGFFMHLPVDRRAAFVVGFVALANNRQRAHPSRLSWASAIQRPHGSPQDGLHALADIRLCASKKTKHAHSAHDKIFLICHFFSLSPPFSKSPKRILCMTRCARARPYWRYEKKGDAPNKLHTKIDTRRTKQRKKGRSMAIFLRATQ</sequence>
<accession>A0A0B5J2H3</accession>
<dbReference type="GeneID" id="23462666"/>
<dbReference type="KEGG" id="vg:23462666"/>
<evidence type="ECO:0000313" key="1">
    <source>
        <dbReference type="EMBL" id="AJF97749.1"/>
    </source>
</evidence>